<organism evidence="2 3">
    <name type="scientific">Photinus pyralis</name>
    <name type="common">Common eastern firefly</name>
    <name type="synonym">Lampyris pyralis</name>
    <dbReference type="NCBI Taxonomy" id="7054"/>
    <lineage>
        <taxon>Eukaryota</taxon>
        <taxon>Metazoa</taxon>
        <taxon>Ecdysozoa</taxon>
        <taxon>Arthropoda</taxon>
        <taxon>Hexapoda</taxon>
        <taxon>Insecta</taxon>
        <taxon>Pterygota</taxon>
        <taxon>Neoptera</taxon>
        <taxon>Endopterygota</taxon>
        <taxon>Coleoptera</taxon>
        <taxon>Polyphaga</taxon>
        <taxon>Elateriformia</taxon>
        <taxon>Elateroidea</taxon>
        <taxon>Lampyridae</taxon>
        <taxon>Lampyrinae</taxon>
        <taxon>Photinus</taxon>
    </lineage>
</organism>
<evidence type="ECO:0000256" key="1">
    <source>
        <dbReference type="SAM" id="SignalP"/>
    </source>
</evidence>
<keyword evidence="3" id="KW-1185">Reference proteome</keyword>
<sequence length="147" mass="16488">MIKMKAVLCLLVCLVLVEARPSKDIPDNNSSEAVYMRKCYGFTCPKGTMACAKENEGTDHSKKETVRCMSKNDVLLKSFIQEESPLNDTPDNNSDEAVCYGFTCPEGTVTCAKHDEVTDTSRNETVRCMSKNDVLLKSYTQIYTNYE</sequence>
<reference evidence="2 3" key="1">
    <citation type="journal article" date="2018" name="Elife">
        <title>Firefly genomes illuminate parallel origins of bioluminescence in beetles.</title>
        <authorList>
            <person name="Fallon T.R."/>
            <person name="Lower S.E."/>
            <person name="Chang C.H."/>
            <person name="Bessho-Uehara M."/>
            <person name="Martin G.J."/>
            <person name="Bewick A.J."/>
            <person name="Behringer M."/>
            <person name="Debat H.J."/>
            <person name="Wong I."/>
            <person name="Day J.C."/>
            <person name="Suvorov A."/>
            <person name="Silva C.J."/>
            <person name="Stanger-Hall K.F."/>
            <person name="Hall D.W."/>
            <person name="Schmitz R.J."/>
            <person name="Nelson D.R."/>
            <person name="Lewis S.M."/>
            <person name="Shigenobu S."/>
            <person name="Bybee S.M."/>
            <person name="Larracuente A.M."/>
            <person name="Oba Y."/>
            <person name="Weng J.K."/>
        </authorList>
    </citation>
    <scope>NUCLEOTIDE SEQUENCE [LARGE SCALE GENOMIC DNA]</scope>
    <source>
        <strain evidence="2">1611_PpyrPB1</strain>
        <tissue evidence="2">Whole body</tissue>
    </source>
</reference>
<protein>
    <submittedName>
        <fullName evidence="2">Uncharacterized protein</fullName>
    </submittedName>
</protein>
<feature type="signal peptide" evidence="1">
    <location>
        <begin position="1"/>
        <end position="19"/>
    </location>
</feature>
<gene>
    <name evidence="2" type="ORF">PPYR_08709</name>
</gene>
<dbReference type="Proteomes" id="UP000327044">
    <property type="component" value="Unassembled WGS sequence"/>
</dbReference>
<dbReference type="InParanoid" id="A0A5N4AK90"/>
<comment type="caution">
    <text evidence="2">The sequence shown here is derived from an EMBL/GenBank/DDBJ whole genome shotgun (WGS) entry which is preliminary data.</text>
</comment>
<accession>A0A5N4AK90</accession>
<feature type="chain" id="PRO_5024428729" evidence="1">
    <location>
        <begin position="20"/>
        <end position="147"/>
    </location>
</feature>
<keyword evidence="1" id="KW-0732">Signal</keyword>
<proteinExistence type="predicted"/>
<name>A0A5N4AK90_PHOPY</name>
<evidence type="ECO:0000313" key="2">
    <source>
        <dbReference type="EMBL" id="KAB0797716.1"/>
    </source>
</evidence>
<dbReference type="AlphaFoldDB" id="A0A5N4AK90"/>
<evidence type="ECO:0000313" key="3">
    <source>
        <dbReference type="Proteomes" id="UP000327044"/>
    </source>
</evidence>
<dbReference type="EMBL" id="VVIM01000006">
    <property type="protein sequence ID" value="KAB0797716.1"/>
    <property type="molecule type" value="Genomic_DNA"/>
</dbReference>